<dbReference type="PANTHER" id="PTHR44094">
    <property type="entry name" value="DNAJ HEAT SHOCK N-TERMINAL DOMAIN-CONTAINING PROTEIN"/>
    <property type="match status" value="1"/>
</dbReference>
<dbReference type="Pfam" id="PF14308">
    <property type="entry name" value="DnaJ-X"/>
    <property type="match status" value="1"/>
</dbReference>
<dbReference type="InterPro" id="IPR018253">
    <property type="entry name" value="DnaJ_domain_CS"/>
</dbReference>
<proteinExistence type="predicted"/>
<dbReference type="PROSITE" id="PS50076">
    <property type="entry name" value="DNAJ_2"/>
    <property type="match status" value="1"/>
</dbReference>
<feature type="compositionally biased region" description="Low complexity" evidence="1">
    <location>
        <begin position="464"/>
        <end position="475"/>
    </location>
</feature>
<organism evidence="3">
    <name type="scientific">Micromonas pusilla</name>
    <name type="common">Picoplanktonic green alga</name>
    <name type="synonym">Chromulina pusilla</name>
    <dbReference type="NCBI Taxonomy" id="38833"/>
    <lineage>
        <taxon>Eukaryota</taxon>
        <taxon>Viridiplantae</taxon>
        <taxon>Chlorophyta</taxon>
        <taxon>Mamiellophyceae</taxon>
        <taxon>Mamiellales</taxon>
        <taxon>Mamiellaceae</taxon>
        <taxon>Micromonas</taxon>
    </lineage>
</organism>
<dbReference type="InterPro" id="IPR036869">
    <property type="entry name" value="J_dom_sf"/>
</dbReference>
<dbReference type="AlphaFoldDB" id="A0A7S0DFU2"/>
<dbReference type="CDD" id="cd06257">
    <property type="entry name" value="DnaJ"/>
    <property type="match status" value="1"/>
</dbReference>
<evidence type="ECO:0000259" key="2">
    <source>
        <dbReference type="PROSITE" id="PS50076"/>
    </source>
</evidence>
<reference evidence="3" key="1">
    <citation type="submission" date="2021-01" db="EMBL/GenBank/DDBJ databases">
        <authorList>
            <person name="Corre E."/>
            <person name="Pelletier E."/>
            <person name="Niang G."/>
            <person name="Scheremetjew M."/>
            <person name="Finn R."/>
            <person name="Kale V."/>
            <person name="Holt S."/>
            <person name="Cochrane G."/>
            <person name="Meng A."/>
            <person name="Brown T."/>
            <person name="Cohen L."/>
        </authorList>
    </citation>
    <scope>NUCLEOTIDE SEQUENCE</scope>
    <source>
        <strain evidence="3">CCAC1681</strain>
    </source>
</reference>
<sequence length="583" mass="61561">MMSEMSGALTAYAGVPSSTLSGSSDVSDVDFNDVFSLRRPQNVMSGLSSGLQSTGKGVLAGTAALFAAPYVGAKTEGATGFAKGLAAGIASAVVLPVVGATVGVTQIVRGAMNTPEAIHEANAGKRWDANTREWVADDLVAESVKLAETTDEAIIEAARERARRNGRAAGMEDVINDAANGASGENDGTDRTTHVASTEYYDLLGLDPSCSESEIKRAYYLAARRLHPDKNPDDPEASAKFQKVGEAYQVLSDSALRKKYDARGKDGVGEHLFVDASAFFAAIFGSDQMEGLVGRLQLATMAMAGAELRRDETRLLQERRVGRLAIKLAAILDGFDVANPEAFEARSVSLTKTLSSASYGVPMLKLIGFVYEKQAFEFVNDPVGGLGTWADLGMRSTAARFEQMRGRVNSQVSAAQAGWRAFQAFRMGEAEAAAAEKERGEESSSVSGANTSSGDGGESKSNETSDPSSSSSGASAQNRAEAARLKRQQEAMPHVVEALWNASALDIERTIRSVCFKVLHDFSVDKKRRAARADALARLGKTFQSAEVAAGSSPDPMAGLEEAMRKAFEGNAEGNGEGDSDGE</sequence>
<dbReference type="Pfam" id="PF00226">
    <property type="entry name" value="DnaJ"/>
    <property type="match status" value="1"/>
</dbReference>
<feature type="domain" description="J" evidence="2">
    <location>
        <begin position="199"/>
        <end position="264"/>
    </location>
</feature>
<dbReference type="EMBL" id="HBEN01014623">
    <property type="protein sequence ID" value="CAD8451458.1"/>
    <property type="molecule type" value="Transcribed_RNA"/>
</dbReference>
<feature type="compositionally biased region" description="Low complexity" evidence="1">
    <location>
        <begin position="443"/>
        <end position="453"/>
    </location>
</feature>
<protein>
    <recommendedName>
        <fullName evidence="2">J domain-containing protein</fullName>
    </recommendedName>
</protein>
<dbReference type="Gene3D" id="1.10.287.110">
    <property type="entry name" value="DnaJ domain"/>
    <property type="match status" value="1"/>
</dbReference>
<dbReference type="InterPro" id="IPR026894">
    <property type="entry name" value="DnaJ_X"/>
</dbReference>
<dbReference type="PROSITE" id="PS00636">
    <property type="entry name" value="DNAJ_1"/>
    <property type="match status" value="1"/>
</dbReference>
<evidence type="ECO:0000256" key="1">
    <source>
        <dbReference type="SAM" id="MobiDB-lite"/>
    </source>
</evidence>
<dbReference type="InterPro" id="IPR001623">
    <property type="entry name" value="DnaJ_domain"/>
</dbReference>
<accession>A0A7S0DFU2</accession>
<dbReference type="InterPro" id="IPR052423">
    <property type="entry name" value="EMIR"/>
</dbReference>
<dbReference type="PRINTS" id="PR00625">
    <property type="entry name" value="JDOMAIN"/>
</dbReference>
<dbReference type="SUPFAM" id="SSF46565">
    <property type="entry name" value="Chaperone J-domain"/>
    <property type="match status" value="1"/>
</dbReference>
<feature type="region of interest" description="Disordered" evidence="1">
    <location>
        <begin position="433"/>
        <end position="488"/>
    </location>
</feature>
<evidence type="ECO:0000313" key="3">
    <source>
        <dbReference type="EMBL" id="CAD8451458.1"/>
    </source>
</evidence>
<dbReference type="SMART" id="SM00271">
    <property type="entry name" value="DnaJ"/>
    <property type="match status" value="1"/>
</dbReference>
<gene>
    <name evidence="3" type="ORF">MSP1401_LOCUS12210</name>
</gene>
<name>A0A7S0DFU2_MICPS</name>
<dbReference type="PANTHER" id="PTHR44094:SF8">
    <property type="entry name" value="DNAJ HEAT SHOCK N-TERMINAL DOMAIN-CONTAINING PROTEIN-RELATED"/>
    <property type="match status" value="1"/>
</dbReference>